<feature type="signal peptide" evidence="2">
    <location>
        <begin position="1"/>
        <end position="21"/>
    </location>
</feature>
<protein>
    <submittedName>
        <fullName evidence="3">Fibronectin type III domain containing 10</fullName>
    </submittedName>
</protein>
<feature type="chain" id="PRO_5014421533" evidence="2">
    <location>
        <begin position="22"/>
        <end position="179"/>
    </location>
</feature>
<evidence type="ECO:0000313" key="4">
    <source>
        <dbReference type="Proteomes" id="UP000233020"/>
    </source>
</evidence>
<accession>A0A2K5CCC3</accession>
<keyword evidence="4" id="KW-1185">Reference proteome</keyword>
<evidence type="ECO:0000256" key="2">
    <source>
        <dbReference type="SAM" id="SignalP"/>
    </source>
</evidence>
<keyword evidence="1" id="KW-1133">Transmembrane helix</keyword>
<dbReference type="Pfam" id="PF17742">
    <property type="entry name" value="Fndc10"/>
    <property type="match status" value="2"/>
</dbReference>
<name>A0A2K5CCC3_AOTNA</name>
<dbReference type="GeneTree" id="ENSGT00550000076432"/>
<sequence length="179" mass="19092">MRAPPLLLLLAACAPPPLSAAAPTPPGWEPAADAPWCPYKVLPEGPEAGGGRLCFRSPAVLRNHSVLLQWRLRVLLGASCRDYLLPDVHDGVLYRLCLQPLPLRAGPAAPAPEPPEPAEPAECVEFTAEPAGMRHIVVAMTAVGGSICVMLVVICLLVAYITENLMRPALARPGLRRHP</sequence>
<keyword evidence="1" id="KW-0812">Transmembrane</keyword>
<reference evidence="3" key="2">
    <citation type="submission" date="2025-09" db="UniProtKB">
        <authorList>
            <consortium name="Ensembl"/>
        </authorList>
    </citation>
    <scope>IDENTIFICATION</scope>
</reference>
<evidence type="ECO:0000313" key="3">
    <source>
        <dbReference type="Ensembl" id="ENSANAP00000006345.1"/>
    </source>
</evidence>
<keyword evidence="1" id="KW-0472">Membrane</keyword>
<dbReference type="AlphaFoldDB" id="A0A2K5CCC3"/>
<dbReference type="STRING" id="37293.ENSANAP00000006345"/>
<feature type="transmembrane region" description="Helical" evidence="1">
    <location>
        <begin position="136"/>
        <end position="162"/>
    </location>
</feature>
<dbReference type="InterPro" id="IPR034446">
    <property type="entry name" value="Fndc10"/>
</dbReference>
<gene>
    <name evidence="3" type="primary">FNDC10</name>
</gene>
<dbReference type="Ensembl" id="ENSANAT00000024113.1">
    <property type="protein sequence ID" value="ENSANAP00000006345.1"/>
    <property type="gene ID" value="ENSANAG00000021264.1"/>
</dbReference>
<evidence type="ECO:0000256" key="1">
    <source>
        <dbReference type="SAM" id="Phobius"/>
    </source>
</evidence>
<dbReference type="PANTHER" id="PTHR39233">
    <property type="entry name" value="FIBRONECTIN TYPE III DOMAIN-CONTAINING PROTEIN 10"/>
    <property type="match status" value="1"/>
</dbReference>
<proteinExistence type="predicted"/>
<keyword evidence="2" id="KW-0732">Signal</keyword>
<dbReference type="Proteomes" id="UP000233020">
    <property type="component" value="Unplaced"/>
</dbReference>
<organism evidence="3 4">
    <name type="scientific">Aotus nancymaae</name>
    <name type="common">Ma's night monkey</name>
    <dbReference type="NCBI Taxonomy" id="37293"/>
    <lineage>
        <taxon>Eukaryota</taxon>
        <taxon>Metazoa</taxon>
        <taxon>Chordata</taxon>
        <taxon>Craniata</taxon>
        <taxon>Vertebrata</taxon>
        <taxon>Euteleostomi</taxon>
        <taxon>Mammalia</taxon>
        <taxon>Eutheria</taxon>
        <taxon>Euarchontoglires</taxon>
        <taxon>Primates</taxon>
        <taxon>Haplorrhini</taxon>
        <taxon>Platyrrhini</taxon>
        <taxon>Aotidae</taxon>
        <taxon>Aotus</taxon>
    </lineage>
</organism>
<dbReference type="PANTHER" id="PTHR39233:SF1">
    <property type="entry name" value="FIBRONECTIN TYPE III DOMAIN-CONTAINING PROTEIN 10"/>
    <property type="match status" value="1"/>
</dbReference>
<reference evidence="3" key="1">
    <citation type="submission" date="2025-08" db="UniProtKB">
        <authorList>
            <consortium name="Ensembl"/>
        </authorList>
    </citation>
    <scope>IDENTIFICATION</scope>
</reference>